<keyword evidence="1" id="KW-0808">Transferase</keyword>
<evidence type="ECO:0000313" key="3">
    <source>
        <dbReference type="EMBL" id="OGZ89723.1"/>
    </source>
</evidence>
<dbReference type="Pfam" id="PF00583">
    <property type="entry name" value="Acetyltransf_1"/>
    <property type="match status" value="1"/>
</dbReference>
<proteinExistence type="predicted"/>
<dbReference type="SUPFAM" id="SSF55729">
    <property type="entry name" value="Acyl-CoA N-acyltransferases (Nat)"/>
    <property type="match status" value="1"/>
</dbReference>
<organism evidence="3 4">
    <name type="scientific">Candidatus Staskawiczbacteria bacterium RIFOXYD1_FULL_32_13</name>
    <dbReference type="NCBI Taxonomy" id="1802234"/>
    <lineage>
        <taxon>Bacteria</taxon>
        <taxon>Candidatus Staskawicziibacteriota</taxon>
    </lineage>
</organism>
<protein>
    <recommendedName>
        <fullName evidence="2">N-acetyltransferase domain-containing protein</fullName>
    </recommendedName>
</protein>
<feature type="domain" description="N-acetyltransferase" evidence="2">
    <location>
        <begin position="23"/>
        <end position="182"/>
    </location>
</feature>
<dbReference type="AlphaFoldDB" id="A0A1G2JS16"/>
<dbReference type="CDD" id="cd04301">
    <property type="entry name" value="NAT_SF"/>
    <property type="match status" value="1"/>
</dbReference>
<dbReference type="Gene3D" id="3.40.630.30">
    <property type="match status" value="1"/>
</dbReference>
<dbReference type="GO" id="GO:0008080">
    <property type="term" value="F:N-acetyltransferase activity"/>
    <property type="evidence" value="ECO:0007669"/>
    <property type="project" value="InterPro"/>
</dbReference>
<sequence length="184" mass="21142">MENEKDIIQKNEEGPKIIFENDCPLDELAALALQIHLEKNKPCSSDIEYAKKRLQGFLDRLNATELVLRIDGELVGSAFSFEETEEELEKEIPYVNFFTRPSERVFQIKGVNIKLKYRGQGLGQKITEQIIDRTRQKGATKIILSTPGEKDGPAQKLYEKLGFKEVAPDQSPQSFYMVREYELK</sequence>
<accession>A0A1G2JS16</accession>
<comment type="caution">
    <text evidence="3">The sequence shown here is derived from an EMBL/GenBank/DDBJ whole genome shotgun (WGS) entry which is preliminary data.</text>
</comment>
<dbReference type="EMBL" id="MHPU01000003">
    <property type="protein sequence ID" value="OGZ89723.1"/>
    <property type="molecule type" value="Genomic_DNA"/>
</dbReference>
<gene>
    <name evidence="3" type="ORF">A2561_00345</name>
</gene>
<name>A0A1G2JS16_9BACT</name>
<dbReference type="PANTHER" id="PTHR13947">
    <property type="entry name" value="GNAT FAMILY N-ACETYLTRANSFERASE"/>
    <property type="match status" value="1"/>
</dbReference>
<evidence type="ECO:0000256" key="1">
    <source>
        <dbReference type="ARBA" id="ARBA00022679"/>
    </source>
</evidence>
<dbReference type="Proteomes" id="UP000178935">
    <property type="component" value="Unassembled WGS sequence"/>
</dbReference>
<reference evidence="3 4" key="1">
    <citation type="journal article" date="2016" name="Nat. Commun.">
        <title>Thousands of microbial genomes shed light on interconnected biogeochemical processes in an aquifer system.</title>
        <authorList>
            <person name="Anantharaman K."/>
            <person name="Brown C.T."/>
            <person name="Hug L.A."/>
            <person name="Sharon I."/>
            <person name="Castelle C.J."/>
            <person name="Probst A.J."/>
            <person name="Thomas B.C."/>
            <person name="Singh A."/>
            <person name="Wilkins M.J."/>
            <person name="Karaoz U."/>
            <person name="Brodie E.L."/>
            <person name="Williams K.H."/>
            <person name="Hubbard S.S."/>
            <person name="Banfield J.F."/>
        </authorList>
    </citation>
    <scope>NUCLEOTIDE SEQUENCE [LARGE SCALE GENOMIC DNA]</scope>
</reference>
<dbReference type="InterPro" id="IPR016181">
    <property type="entry name" value="Acyl_CoA_acyltransferase"/>
</dbReference>
<dbReference type="InterPro" id="IPR050769">
    <property type="entry name" value="NAT_camello-type"/>
</dbReference>
<dbReference type="PROSITE" id="PS51186">
    <property type="entry name" value="GNAT"/>
    <property type="match status" value="1"/>
</dbReference>
<dbReference type="PANTHER" id="PTHR13947:SF37">
    <property type="entry name" value="LD18367P"/>
    <property type="match status" value="1"/>
</dbReference>
<evidence type="ECO:0000259" key="2">
    <source>
        <dbReference type="PROSITE" id="PS51186"/>
    </source>
</evidence>
<evidence type="ECO:0000313" key="4">
    <source>
        <dbReference type="Proteomes" id="UP000178935"/>
    </source>
</evidence>
<dbReference type="InterPro" id="IPR000182">
    <property type="entry name" value="GNAT_dom"/>
</dbReference>